<comment type="caution">
    <text evidence="9">The sequence shown here is derived from an EMBL/GenBank/DDBJ whole genome shotgun (WGS) entry which is preliminary data.</text>
</comment>
<evidence type="ECO:0000256" key="5">
    <source>
        <dbReference type="ARBA" id="ARBA00022737"/>
    </source>
</evidence>
<sequence>MGAKNVFSEKMVGFDPKNKEQLSSLQCGFCGASSGVITRVVVQPLDVLKIRFQLQIEPTTKGISRGKYSGIWQALRLVYKEEGFASLWKGHVPAQALSVVYGSVQFMAFEAVTEVMWRAYPTCTSPKWKPVTHFVCGGIAGCLASTVAQPLDVIRTRLVAQGEPKMYKNLYEAASKMYRSEGPTSFYRGLVPTLVQIFPHAGLQFGFYTFFKTLWEVIFSSKRGPGEAAGVEESLVCGGLSGICGKGVIYPLDMVKKRLQVQGFHQARESFGRVQSYSGMIDCFKVIAKEEGAAGFFKGLAPSTLKAGLSVALIFCTYEQCLAMIRSYIHEEELPAVTSESRR</sequence>
<evidence type="ECO:0008006" key="11">
    <source>
        <dbReference type="Google" id="ProtNLM"/>
    </source>
</evidence>
<dbReference type="PRINTS" id="PR00926">
    <property type="entry name" value="MITOCARRIER"/>
</dbReference>
<dbReference type="PROSITE" id="PS50920">
    <property type="entry name" value="SOLCAR"/>
    <property type="match status" value="3"/>
</dbReference>
<dbReference type="EMBL" id="CALNXK010000009">
    <property type="protein sequence ID" value="CAH3041798.1"/>
    <property type="molecule type" value="Genomic_DNA"/>
</dbReference>
<dbReference type="InterPro" id="IPR023395">
    <property type="entry name" value="MCP_dom_sf"/>
</dbReference>
<evidence type="ECO:0000256" key="4">
    <source>
        <dbReference type="ARBA" id="ARBA00022692"/>
    </source>
</evidence>
<evidence type="ECO:0000256" key="7">
    <source>
        <dbReference type="PROSITE-ProRule" id="PRU00282"/>
    </source>
</evidence>
<dbReference type="Pfam" id="PF00153">
    <property type="entry name" value="Mito_carr"/>
    <property type="match status" value="3"/>
</dbReference>
<keyword evidence="6 7" id="KW-0472">Membrane</keyword>
<protein>
    <recommendedName>
        <fullName evidence="11">Mitochondrial thiamine pyrophosphate carrier</fullName>
    </recommendedName>
</protein>
<feature type="repeat" description="Solcar" evidence="7">
    <location>
        <begin position="229"/>
        <end position="324"/>
    </location>
</feature>
<evidence type="ECO:0000313" key="10">
    <source>
        <dbReference type="Proteomes" id="UP001159405"/>
    </source>
</evidence>
<feature type="repeat" description="Solcar" evidence="7">
    <location>
        <begin position="128"/>
        <end position="214"/>
    </location>
</feature>
<name>A0ABN8N2Z1_9CNID</name>
<keyword evidence="5" id="KW-0677">Repeat</keyword>
<gene>
    <name evidence="9" type="ORF">PLOB_00047926</name>
</gene>
<dbReference type="InterPro" id="IPR018108">
    <property type="entry name" value="MCP_transmembrane"/>
</dbReference>
<dbReference type="SUPFAM" id="SSF103506">
    <property type="entry name" value="Mitochondrial carrier"/>
    <property type="match status" value="1"/>
</dbReference>
<evidence type="ECO:0000313" key="9">
    <source>
        <dbReference type="EMBL" id="CAH3041798.1"/>
    </source>
</evidence>
<dbReference type="PANTHER" id="PTHR24089">
    <property type="entry name" value="SOLUTE CARRIER FAMILY 25"/>
    <property type="match status" value="1"/>
</dbReference>
<keyword evidence="4 7" id="KW-0812">Transmembrane</keyword>
<dbReference type="Proteomes" id="UP001159405">
    <property type="component" value="Unassembled WGS sequence"/>
</dbReference>
<dbReference type="InterPro" id="IPR002067">
    <property type="entry name" value="MCP"/>
</dbReference>
<comment type="similarity">
    <text evidence="2 8">Belongs to the mitochondrial carrier (TC 2.A.29) family.</text>
</comment>
<dbReference type="Gene3D" id="1.50.40.10">
    <property type="entry name" value="Mitochondrial carrier domain"/>
    <property type="match status" value="1"/>
</dbReference>
<keyword evidence="3 8" id="KW-0813">Transport</keyword>
<evidence type="ECO:0000256" key="1">
    <source>
        <dbReference type="ARBA" id="ARBA00004141"/>
    </source>
</evidence>
<organism evidence="9 10">
    <name type="scientific">Porites lobata</name>
    <dbReference type="NCBI Taxonomy" id="104759"/>
    <lineage>
        <taxon>Eukaryota</taxon>
        <taxon>Metazoa</taxon>
        <taxon>Cnidaria</taxon>
        <taxon>Anthozoa</taxon>
        <taxon>Hexacorallia</taxon>
        <taxon>Scleractinia</taxon>
        <taxon>Fungiina</taxon>
        <taxon>Poritidae</taxon>
        <taxon>Porites</taxon>
    </lineage>
</organism>
<accession>A0ABN8N2Z1</accession>
<feature type="repeat" description="Solcar" evidence="7">
    <location>
        <begin position="22"/>
        <end position="115"/>
    </location>
</feature>
<evidence type="ECO:0000256" key="6">
    <source>
        <dbReference type="ARBA" id="ARBA00023136"/>
    </source>
</evidence>
<reference evidence="9 10" key="1">
    <citation type="submission" date="2022-05" db="EMBL/GenBank/DDBJ databases">
        <authorList>
            <consortium name="Genoscope - CEA"/>
            <person name="William W."/>
        </authorList>
    </citation>
    <scope>NUCLEOTIDE SEQUENCE [LARGE SCALE GENOMIC DNA]</scope>
</reference>
<keyword evidence="10" id="KW-1185">Reference proteome</keyword>
<evidence type="ECO:0000256" key="8">
    <source>
        <dbReference type="RuleBase" id="RU000488"/>
    </source>
</evidence>
<proteinExistence type="inferred from homology"/>
<evidence type="ECO:0000256" key="3">
    <source>
        <dbReference type="ARBA" id="ARBA00022448"/>
    </source>
</evidence>
<evidence type="ECO:0000256" key="2">
    <source>
        <dbReference type="ARBA" id="ARBA00006375"/>
    </source>
</evidence>
<comment type="subcellular location">
    <subcellularLocation>
        <location evidence="1">Membrane</location>
        <topology evidence="1">Multi-pass membrane protein</topology>
    </subcellularLocation>
</comment>